<evidence type="ECO:0000256" key="1">
    <source>
        <dbReference type="SAM" id="MobiDB-lite"/>
    </source>
</evidence>
<dbReference type="AlphaFoldDB" id="A0ABD1S7V6"/>
<proteinExistence type="predicted"/>
<evidence type="ECO:0000313" key="3">
    <source>
        <dbReference type="Proteomes" id="UP001604277"/>
    </source>
</evidence>
<name>A0ABD1S7V6_9LAMI</name>
<evidence type="ECO:0000313" key="2">
    <source>
        <dbReference type="EMBL" id="KAL2496802.1"/>
    </source>
</evidence>
<protein>
    <submittedName>
        <fullName evidence="2">Uncharacterized protein</fullName>
    </submittedName>
</protein>
<feature type="compositionally biased region" description="Low complexity" evidence="1">
    <location>
        <begin position="21"/>
        <end position="32"/>
    </location>
</feature>
<sequence length="117" mass="12732">MPESPPILVPYILPPQTFDVGTTTHHAGNTTAPRRELPLSSPVSTTLASLAPHRSSHRTHHSSVVGPINKFSLLKLSNTDVDQRDDAHDDGTQFDGADDGTFTSHASSHYDVGNWFF</sequence>
<organism evidence="2 3">
    <name type="scientific">Forsythia ovata</name>
    <dbReference type="NCBI Taxonomy" id="205694"/>
    <lineage>
        <taxon>Eukaryota</taxon>
        <taxon>Viridiplantae</taxon>
        <taxon>Streptophyta</taxon>
        <taxon>Embryophyta</taxon>
        <taxon>Tracheophyta</taxon>
        <taxon>Spermatophyta</taxon>
        <taxon>Magnoliopsida</taxon>
        <taxon>eudicotyledons</taxon>
        <taxon>Gunneridae</taxon>
        <taxon>Pentapetalae</taxon>
        <taxon>asterids</taxon>
        <taxon>lamiids</taxon>
        <taxon>Lamiales</taxon>
        <taxon>Oleaceae</taxon>
        <taxon>Forsythieae</taxon>
        <taxon>Forsythia</taxon>
    </lineage>
</organism>
<dbReference type="EMBL" id="JBFOLJ010000011">
    <property type="protein sequence ID" value="KAL2496802.1"/>
    <property type="molecule type" value="Genomic_DNA"/>
</dbReference>
<dbReference type="Proteomes" id="UP001604277">
    <property type="component" value="Unassembled WGS sequence"/>
</dbReference>
<gene>
    <name evidence="2" type="ORF">Fot_40559</name>
</gene>
<accession>A0ABD1S7V6</accession>
<comment type="caution">
    <text evidence="2">The sequence shown here is derived from an EMBL/GenBank/DDBJ whole genome shotgun (WGS) entry which is preliminary data.</text>
</comment>
<feature type="region of interest" description="Disordered" evidence="1">
    <location>
        <begin position="19"/>
        <end position="63"/>
    </location>
</feature>
<keyword evidence="3" id="KW-1185">Reference proteome</keyword>
<reference evidence="3" key="1">
    <citation type="submission" date="2024-07" db="EMBL/GenBank/DDBJ databases">
        <title>Two chromosome-level genome assemblies of Korean endemic species Abeliophyllum distichum and Forsythia ovata (Oleaceae).</title>
        <authorList>
            <person name="Jang H."/>
        </authorList>
    </citation>
    <scope>NUCLEOTIDE SEQUENCE [LARGE SCALE GENOMIC DNA]</scope>
</reference>